<dbReference type="Proteomes" id="UP001157109">
    <property type="component" value="Unassembled WGS sequence"/>
</dbReference>
<proteinExistence type="predicted"/>
<sequence>MSDESKKITVSRTIDASAKDLWDVLSNPARHVELDGSGFIQSDHKTDRITANGQVFTMNMSGAHMGGDYQTDNHVVGYDKDRLLAWKTAPAGTEPPGWQWVWELQADGPDQTTVTLTYDWSGVTDKALLQKVGFPLVSKDQLEDSLNKLAAAVSGS</sequence>
<comment type="caution">
    <text evidence="1">The sequence shown here is derived from an EMBL/GenBank/DDBJ whole genome shotgun (WGS) entry which is preliminary data.</text>
</comment>
<evidence type="ECO:0000313" key="1">
    <source>
        <dbReference type="EMBL" id="GMA19355.1"/>
    </source>
</evidence>
<reference evidence="2" key="1">
    <citation type="journal article" date="2019" name="Int. J. Syst. Evol. Microbiol.">
        <title>The Global Catalogue of Microorganisms (GCM) 10K type strain sequencing project: providing services to taxonomists for standard genome sequencing and annotation.</title>
        <authorList>
            <consortium name="The Broad Institute Genomics Platform"/>
            <consortium name="The Broad Institute Genome Sequencing Center for Infectious Disease"/>
            <person name="Wu L."/>
            <person name="Ma J."/>
        </authorList>
    </citation>
    <scope>NUCLEOTIDE SEQUENCE [LARGE SCALE GENOMIC DNA]</scope>
    <source>
        <strain evidence="2">NBRC 105830</strain>
    </source>
</reference>
<gene>
    <name evidence="1" type="ORF">GCM10025862_13760</name>
</gene>
<organism evidence="1 2">
    <name type="scientific">Arsenicicoccus piscis</name>
    <dbReference type="NCBI Taxonomy" id="673954"/>
    <lineage>
        <taxon>Bacteria</taxon>
        <taxon>Bacillati</taxon>
        <taxon>Actinomycetota</taxon>
        <taxon>Actinomycetes</taxon>
        <taxon>Micrococcales</taxon>
        <taxon>Intrasporangiaceae</taxon>
        <taxon>Arsenicicoccus</taxon>
    </lineage>
</organism>
<protein>
    <submittedName>
        <fullName evidence="1">Polyketide cyclase</fullName>
    </submittedName>
</protein>
<dbReference type="InterPro" id="IPR019587">
    <property type="entry name" value="Polyketide_cyclase/dehydratase"/>
</dbReference>
<dbReference type="RefSeq" id="WP_241444838.1">
    <property type="nucleotide sequence ID" value="NZ_BSUJ01000001.1"/>
</dbReference>
<keyword evidence="2" id="KW-1185">Reference proteome</keyword>
<evidence type="ECO:0000313" key="2">
    <source>
        <dbReference type="Proteomes" id="UP001157109"/>
    </source>
</evidence>
<dbReference type="InterPro" id="IPR023393">
    <property type="entry name" value="START-like_dom_sf"/>
</dbReference>
<accession>A0ABQ6HMJ3</accession>
<dbReference type="SUPFAM" id="SSF55961">
    <property type="entry name" value="Bet v1-like"/>
    <property type="match status" value="1"/>
</dbReference>
<name>A0ABQ6HMJ3_9MICO</name>
<dbReference type="Pfam" id="PF10604">
    <property type="entry name" value="Polyketide_cyc2"/>
    <property type="match status" value="1"/>
</dbReference>
<dbReference type="EMBL" id="BSUJ01000001">
    <property type="protein sequence ID" value="GMA19355.1"/>
    <property type="molecule type" value="Genomic_DNA"/>
</dbReference>
<dbReference type="CDD" id="cd07825">
    <property type="entry name" value="SRPBCC_7"/>
    <property type="match status" value="1"/>
</dbReference>
<dbReference type="Gene3D" id="3.30.530.20">
    <property type="match status" value="1"/>
</dbReference>